<evidence type="ECO:0000256" key="1">
    <source>
        <dbReference type="SAM" id="MobiDB-lite"/>
    </source>
</evidence>
<evidence type="ECO:0000256" key="3">
    <source>
        <dbReference type="SAM" id="SignalP"/>
    </source>
</evidence>
<organism evidence="5 6">
    <name type="scientific">Cellvibrio japonicus (strain Ueda107)</name>
    <name type="common">Pseudomonas fluorescens subsp. cellulosa</name>
    <dbReference type="NCBI Taxonomy" id="498211"/>
    <lineage>
        <taxon>Bacteria</taxon>
        <taxon>Pseudomonadati</taxon>
        <taxon>Pseudomonadota</taxon>
        <taxon>Gammaproteobacteria</taxon>
        <taxon>Cellvibrionales</taxon>
        <taxon>Cellvibrionaceae</taxon>
        <taxon>Cellvibrio</taxon>
    </lineage>
</organism>
<proteinExistence type="predicted"/>
<keyword evidence="2" id="KW-0812">Transmembrane</keyword>
<evidence type="ECO:0000313" key="5">
    <source>
        <dbReference type="EMBL" id="ACE85030.1"/>
    </source>
</evidence>
<dbReference type="InterPro" id="IPR025738">
    <property type="entry name" value="BatD"/>
</dbReference>
<dbReference type="KEGG" id="cja:CJA_2167"/>
<dbReference type="HOGENOM" id="CLU_031701_1_0_6"/>
<protein>
    <recommendedName>
        <fullName evidence="4">DUF7939 domain-containing protein</fullName>
    </recommendedName>
</protein>
<evidence type="ECO:0000259" key="4">
    <source>
        <dbReference type="Pfam" id="PF25607"/>
    </source>
</evidence>
<dbReference type="eggNOG" id="COG4783">
    <property type="taxonomic scope" value="Bacteria"/>
</dbReference>
<feature type="transmembrane region" description="Helical" evidence="2">
    <location>
        <begin position="440"/>
        <end position="460"/>
    </location>
</feature>
<feature type="domain" description="DUF7939" evidence="4">
    <location>
        <begin position="485"/>
        <end position="571"/>
    </location>
</feature>
<dbReference type="STRING" id="498211.CJA_2167"/>
<dbReference type="PANTHER" id="PTHR40940:SF1">
    <property type="entry name" value="PROTEIN BATD"/>
    <property type="match status" value="1"/>
</dbReference>
<dbReference type="Pfam" id="PF25607">
    <property type="entry name" value="DUF7939"/>
    <property type="match status" value="1"/>
</dbReference>
<evidence type="ECO:0000313" key="6">
    <source>
        <dbReference type="Proteomes" id="UP000001036"/>
    </source>
</evidence>
<dbReference type="AlphaFoldDB" id="B3PJ57"/>
<dbReference type="PANTHER" id="PTHR40940">
    <property type="entry name" value="PROTEIN BATD-RELATED"/>
    <property type="match status" value="1"/>
</dbReference>
<accession>B3PJ57</accession>
<feature type="region of interest" description="Disordered" evidence="1">
    <location>
        <begin position="334"/>
        <end position="353"/>
    </location>
</feature>
<feature type="signal peptide" evidence="3">
    <location>
        <begin position="1"/>
        <end position="37"/>
    </location>
</feature>
<keyword evidence="6" id="KW-1185">Reference proteome</keyword>
<keyword evidence="3" id="KW-0732">Signal</keyword>
<gene>
    <name evidence="5" type="ordered locus">CJA_2167</name>
</gene>
<sequence length="586" mass="65868">MQHPIASTTSRINLLPSAMKAWLCLLLVLCLWPSAWAANLTASVDKNLIGLNDTFTLRLQYDEIDKSVSPDLSSLQHDFEVLNTQSGSVVSIVNGQSQSYTHWTIDLAPRKIGKLIIPSFNIKGAVSDAIEITVEGKSKRAQADNIQVETLVEKPSLYVQEQLFVTVRLKIDANLSLNGGNMEPLQIKDALVIQLEDKKYRMNENGRLVDIIESRFAVYPQVSGEMIIPAILFQLDVGGNQWDMRSFFGTNRGNLIRLRTEEQRITVTPSPQDPKAQPWLPAQNLQLEEHWSTNPETLKVGDPITRTITIRAQGLSAAQLPPLPTLDIQGLSSYQDQAQTEDQKQDNGVTGSRVETTAIVANRSGSYTLPSIKLHWWDTQEKVFKTAELASTRLNVSSGANNMDAIVDKDSNTHDEYTSVPLNTELNLSANHQTKASLPIWVYVLLAASLLANVCLFWLYRQARLGKNTRSTDQQQDGKEQHSNEKAAWQQVREAIGNKATPEKLREVLLHWGRIFWQDAQLNSLDRLGRQFGSAELIEHLKQLDRCIYSQKHSELDLDALKQLLASLRQATQRKQEQTLKALYPH</sequence>
<dbReference type="OrthoDB" id="5293418at2"/>
<name>B3PJ57_CELJU</name>
<keyword evidence="2" id="KW-0472">Membrane</keyword>
<dbReference type="Pfam" id="PF13584">
    <property type="entry name" value="BatD"/>
    <property type="match status" value="2"/>
</dbReference>
<dbReference type="InterPro" id="IPR057699">
    <property type="entry name" value="DUF7939"/>
</dbReference>
<keyword evidence="2" id="KW-1133">Transmembrane helix</keyword>
<dbReference type="EMBL" id="CP000934">
    <property type="protein sequence ID" value="ACE85030.1"/>
    <property type="molecule type" value="Genomic_DNA"/>
</dbReference>
<dbReference type="Proteomes" id="UP000001036">
    <property type="component" value="Chromosome"/>
</dbReference>
<evidence type="ECO:0000256" key="2">
    <source>
        <dbReference type="SAM" id="Phobius"/>
    </source>
</evidence>
<reference evidence="5 6" key="1">
    <citation type="journal article" date="2008" name="J. Bacteriol.">
        <title>Insights into plant cell wall degradation from the genome sequence of the soil bacterium Cellvibrio japonicus.</title>
        <authorList>
            <person name="Deboy R.T."/>
            <person name="Mongodin E.F."/>
            <person name="Fouts D.E."/>
            <person name="Tailford L.E."/>
            <person name="Khouri H."/>
            <person name="Emerson J.B."/>
            <person name="Mohamoud Y."/>
            <person name="Watkins K."/>
            <person name="Henrissat B."/>
            <person name="Gilbert H.J."/>
            <person name="Nelson K.E."/>
        </authorList>
    </citation>
    <scope>NUCLEOTIDE SEQUENCE [LARGE SCALE GENOMIC DNA]</scope>
    <source>
        <strain evidence="5 6">Ueda107</strain>
    </source>
</reference>
<feature type="chain" id="PRO_5002794004" description="DUF7939 domain-containing protein" evidence="3">
    <location>
        <begin position="38"/>
        <end position="586"/>
    </location>
</feature>